<proteinExistence type="inferred from homology"/>
<evidence type="ECO:0000256" key="5">
    <source>
        <dbReference type="ARBA" id="ARBA00022741"/>
    </source>
</evidence>
<dbReference type="PRINTS" id="PR00411">
    <property type="entry name" value="PNDRDTASEI"/>
</dbReference>
<keyword evidence="11" id="KW-1185">Reference proteome</keyword>
<dbReference type="SUPFAM" id="SSF56317">
    <property type="entry name" value="Carbon-nitrogen hydrolase"/>
    <property type="match status" value="1"/>
</dbReference>
<evidence type="ECO:0000256" key="7">
    <source>
        <dbReference type="ARBA" id="ARBA00023027"/>
    </source>
</evidence>
<evidence type="ECO:0000256" key="3">
    <source>
        <dbReference type="ARBA" id="ARBA00012743"/>
    </source>
</evidence>
<comment type="similarity">
    <text evidence="2">In the C-terminal section; belongs to the NAD synthetase family.</text>
</comment>
<keyword evidence="7" id="KW-0520">NAD</keyword>
<feature type="domain" description="CN hydrolase" evidence="9">
    <location>
        <begin position="5"/>
        <end position="313"/>
    </location>
</feature>
<dbReference type="GO" id="GO:0003952">
    <property type="term" value="F:NAD+ synthase (glutamine-hydrolyzing) activity"/>
    <property type="evidence" value="ECO:0007669"/>
    <property type="project" value="UniProtKB-EC"/>
</dbReference>
<dbReference type="InterPro" id="IPR022310">
    <property type="entry name" value="NAD/GMP_synthase"/>
</dbReference>
<dbReference type="Gene3D" id="3.50.50.60">
    <property type="entry name" value="FAD/NAD(P)-binding domain"/>
    <property type="match status" value="2"/>
</dbReference>
<dbReference type="SUPFAM" id="SSF52402">
    <property type="entry name" value="Adenine nucleotide alpha hydrolases-like"/>
    <property type="match status" value="1"/>
</dbReference>
<evidence type="ECO:0000256" key="2">
    <source>
        <dbReference type="ARBA" id="ARBA00007145"/>
    </source>
</evidence>
<dbReference type="Gene3D" id="3.60.110.10">
    <property type="entry name" value="Carbon-nitrogen hydrolase"/>
    <property type="match status" value="1"/>
</dbReference>
<keyword evidence="5" id="KW-0547">Nucleotide-binding</keyword>
<dbReference type="InterPro" id="IPR036526">
    <property type="entry name" value="C-N_Hydrolase_sf"/>
</dbReference>
<protein>
    <recommendedName>
        <fullName evidence="3">NAD(+) synthase (glutamine-hydrolyzing)</fullName>
        <ecNumber evidence="3">6.3.5.1</ecNumber>
    </recommendedName>
    <alternativeName>
        <fullName evidence="8">NAD(+) synthase [glutamine-hydrolyzing]</fullName>
    </alternativeName>
</protein>
<evidence type="ECO:0000256" key="1">
    <source>
        <dbReference type="ARBA" id="ARBA00005188"/>
    </source>
</evidence>
<dbReference type="InterPro" id="IPR003010">
    <property type="entry name" value="C-N_Hydrolase"/>
</dbReference>
<comment type="pathway">
    <text evidence="1">Cofactor biosynthesis; NAD(+) biosynthesis; NAD(+) from deamido-NAD(+) (L-Gln route): step 1/1.</text>
</comment>
<name>A0A177FG74_9EURO</name>
<sequence>MGKLVTVATCSLNQWALDFDGNAERIITSIKQAKAAGARLRVGPELEVCGYGVRGPGILLQSCLSVVQITSELFRPRSTQSITNHASLEGDLFLHCWESLATIITHPDVSDCILDIGMPVRHNSVRYNCRVIVLNKKILLIRPKMAMCEEGNYFESRWFTPWTRKREVEDYPLEDAISSVTGQRTAPFGDGVLQTIDTLVGAETCEELFTPNAPHIHMGLNGALVAYKSSVEIFVNSSGSHYELRKLQTRVSLIREATRQNGGIYVYSNQRGCSGDRLYYDGCAMIFVNGRLLAQGSQFSLNDVETITANVDLEDVRSFRVSHSRGLQGAEALPYPRIPVDLRLTHPGLEQTGKFLAPSPDIPIRYHSAAEEIELTAGFFLPLSGGIDSASTAVLVFSMCRLLYDAVTSEQTLPHTKELVLDDLRRVCAQSNDWIPSSPQEICSHIFHSTYMGSKNSSKETRSRAAALAKAIGSYHIDLNIDGVVSALTTLFTTVTGFTPSFTSSNPSEGLALHAQLLPSVRKRKGGGGLLVLGSANVDEQLRGYLTKYDASSADINPIGGISKVDLRMFLAHARDNLDLPLLQGFLDATPTAELIPTTNADAHTQSDEEEMGMTYAELSVLGRLRKVGRLGPWGVFEKLLPIWTSPPPDSEAIATEARGAHTDPQYVHSVAHGESMTPRAVYEKVRKFFYYYAINRHKQTTLTPGLHMEQYSPDDHRYDMRPFLYPSFTAQYRKMEHAVKIHGPLGSVEKATPGNSPRKFDFDKVNIEILVTLFPETDLQLRRELAVMGSISEDVHANGTATPSPFINNLDIDVVVVGGGFGGMYAVYKLRQLGLSVKLFEAGSDFGGTWFWNRYPGARVDSESPYYGLSIPELWRTWDWSERFPDHNEIRRYFAHVDKVLDLSKDAFFNTIITEATWDGGRWTTKTQDGAVITSKYFVAATGSTYKQYYPDFKNLRDYKGILIHSGSFPSHRVDYSGKKVAVIGNGATGVQIVQETAKEDCQLTVFIRTPNIAFPMRQRKLPVEEQESAKVFYAAYYQAAKLSRGGIPYNPATTSIWGVSPEEREAYFEELWRRGGFSFSSSNYRDLIVDKRANALVYEFWLKKVRERVTDPHKAAVVAPLQQPHFFGTKRPSLEQDYYEMIDRPNVTVVDLKTHPIVEFRETGILTTEKLHEFDIVILATGFDSVTGSLTTMGLTDKAGVPLSTKWKDGVYTHLGLTICGMPNLFMVYSPQAPTSLSNGPPIIEIQVDWIADAVAKMRAENVVSIEARPAAAQRWHDDIQRANSRTLFPYTDSWYMGANIPGKPREQLLYLDGVARYAEVCKAALETWDGFDVVVGTSEKIDGSGGAEQVPPRL</sequence>
<keyword evidence="6" id="KW-0067">ATP-binding</keyword>
<organism evidence="10 11">
    <name type="scientific">Fonsecaea monophora</name>
    <dbReference type="NCBI Taxonomy" id="254056"/>
    <lineage>
        <taxon>Eukaryota</taxon>
        <taxon>Fungi</taxon>
        <taxon>Dikarya</taxon>
        <taxon>Ascomycota</taxon>
        <taxon>Pezizomycotina</taxon>
        <taxon>Eurotiomycetes</taxon>
        <taxon>Chaetothyriomycetidae</taxon>
        <taxon>Chaetothyriales</taxon>
        <taxon>Herpotrichiellaceae</taxon>
        <taxon>Fonsecaea</taxon>
    </lineage>
</organism>
<gene>
    <name evidence="10" type="ORF">AYO21_03205</name>
</gene>
<evidence type="ECO:0000256" key="6">
    <source>
        <dbReference type="ARBA" id="ARBA00022840"/>
    </source>
</evidence>
<dbReference type="EC" id="6.3.5.1" evidence="3"/>
<dbReference type="RefSeq" id="XP_022514572.1">
    <property type="nucleotide sequence ID" value="XM_022653179.1"/>
</dbReference>
<dbReference type="Pfam" id="PF07992">
    <property type="entry name" value="Pyr_redox_2"/>
    <property type="match status" value="1"/>
</dbReference>
<evidence type="ECO:0000256" key="8">
    <source>
        <dbReference type="ARBA" id="ARBA00030681"/>
    </source>
</evidence>
<dbReference type="Pfam" id="PF02540">
    <property type="entry name" value="NAD_synthase"/>
    <property type="match status" value="1"/>
</dbReference>
<dbReference type="Pfam" id="PF00795">
    <property type="entry name" value="CN_hydrolase"/>
    <property type="match status" value="1"/>
</dbReference>
<dbReference type="PROSITE" id="PS50263">
    <property type="entry name" value="CN_HYDROLASE"/>
    <property type="match status" value="1"/>
</dbReference>
<dbReference type="GeneID" id="34598376"/>
<dbReference type="GO" id="GO:0005737">
    <property type="term" value="C:cytoplasm"/>
    <property type="evidence" value="ECO:0007669"/>
    <property type="project" value="InterPro"/>
</dbReference>
<reference evidence="10 11" key="1">
    <citation type="submission" date="2016-03" db="EMBL/GenBank/DDBJ databases">
        <title>Draft genome sequence of the Fonsecaea monophora CBS 269.37.</title>
        <authorList>
            <person name="Bombassaro A."/>
            <person name="Vinicius W.A."/>
            <person name="De Hoog S."/>
            <person name="Sun J."/>
            <person name="Souza E.M."/>
            <person name="Raittz R.T."/>
            <person name="Costa F."/>
            <person name="Leao A.C."/>
            <person name="Tadra-Sfeir M.Z."/>
            <person name="Baura V."/>
            <person name="Balsanelli E."/>
            <person name="Pedrosa F.O."/>
            <person name="Moreno L.F."/>
            <person name="Steffens M.B."/>
            <person name="Xi L."/>
            <person name="Bocca A.L."/>
            <person name="Felipe M.S."/>
            <person name="Teixeira M."/>
            <person name="Telles Filho F.Q."/>
            <person name="Azevedo C.M."/>
            <person name="Gomes R."/>
            <person name="Vicente V.A."/>
        </authorList>
    </citation>
    <scope>NUCLEOTIDE SEQUENCE [LARGE SCALE GENOMIC DNA]</scope>
    <source>
        <strain evidence="10 11">CBS 269.37</strain>
    </source>
</reference>
<evidence type="ECO:0000313" key="11">
    <source>
        <dbReference type="Proteomes" id="UP000077002"/>
    </source>
</evidence>
<dbReference type="InterPro" id="IPR014729">
    <property type="entry name" value="Rossmann-like_a/b/a_fold"/>
</dbReference>
<keyword evidence="4" id="KW-0436">Ligase</keyword>
<dbReference type="InterPro" id="IPR003694">
    <property type="entry name" value="NAD_synthase"/>
</dbReference>
<dbReference type="CDD" id="cd00553">
    <property type="entry name" value="NAD_synthase"/>
    <property type="match status" value="1"/>
</dbReference>
<dbReference type="PANTHER" id="PTHR23090">
    <property type="entry name" value="NH 3 /GLUTAMINE-DEPENDENT NAD + SYNTHETASE"/>
    <property type="match status" value="1"/>
</dbReference>
<dbReference type="GO" id="GO:0005524">
    <property type="term" value="F:ATP binding"/>
    <property type="evidence" value="ECO:0007669"/>
    <property type="project" value="UniProtKB-KW"/>
</dbReference>
<dbReference type="CDD" id="cd07570">
    <property type="entry name" value="GAT_Gln-NAD-synth"/>
    <property type="match status" value="1"/>
</dbReference>
<dbReference type="InterPro" id="IPR014445">
    <property type="entry name" value="Gln-dep_NAD_synthase"/>
</dbReference>
<dbReference type="SUPFAM" id="SSF51905">
    <property type="entry name" value="FAD/NAD(P)-binding domain"/>
    <property type="match status" value="2"/>
</dbReference>
<dbReference type="OrthoDB" id="2020662at2759"/>
<dbReference type="InterPro" id="IPR023753">
    <property type="entry name" value="FAD/NAD-binding_dom"/>
</dbReference>
<evidence type="ECO:0000256" key="4">
    <source>
        <dbReference type="ARBA" id="ARBA00022598"/>
    </source>
</evidence>
<evidence type="ECO:0000259" key="9">
    <source>
        <dbReference type="PROSITE" id="PS50263"/>
    </source>
</evidence>
<dbReference type="GO" id="GO:0009435">
    <property type="term" value="P:NAD+ biosynthetic process"/>
    <property type="evidence" value="ECO:0007669"/>
    <property type="project" value="UniProtKB-UniPathway"/>
</dbReference>
<dbReference type="GO" id="GO:0004359">
    <property type="term" value="F:glutaminase activity"/>
    <property type="evidence" value="ECO:0007669"/>
    <property type="project" value="InterPro"/>
</dbReference>
<dbReference type="InterPro" id="IPR036188">
    <property type="entry name" value="FAD/NAD-bd_sf"/>
</dbReference>
<evidence type="ECO:0000313" key="10">
    <source>
        <dbReference type="EMBL" id="OAG42620.1"/>
    </source>
</evidence>
<dbReference type="HAMAP" id="MF_02090">
    <property type="entry name" value="NadE_glutamine_dep"/>
    <property type="match status" value="1"/>
</dbReference>
<dbReference type="Proteomes" id="UP000077002">
    <property type="component" value="Unassembled WGS sequence"/>
</dbReference>
<dbReference type="EMBL" id="LVKK01000015">
    <property type="protein sequence ID" value="OAG42620.1"/>
    <property type="molecule type" value="Genomic_DNA"/>
</dbReference>
<dbReference type="GO" id="GO:0016491">
    <property type="term" value="F:oxidoreductase activity"/>
    <property type="evidence" value="ECO:0007669"/>
    <property type="project" value="InterPro"/>
</dbReference>
<dbReference type="FunFam" id="3.40.50.620:FF:000036">
    <property type="entry name" value="Glutamine-dependent NAD(+) synthetase"/>
    <property type="match status" value="1"/>
</dbReference>
<dbReference type="UniPathway" id="UPA00253">
    <property type="reaction ID" value="UER00334"/>
</dbReference>
<dbReference type="PANTHER" id="PTHR23090:SF9">
    <property type="entry name" value="GLUTAMINE-DEPENDENT NAD(+) SYNTHETASE"/>
    <property type="match status" value="1"/>
</dbReference>
<comment type="caution">
    <text evidence="10">The sequence shown here is derived from an EMBL/GenBank/DDBJ whole genome shotgun (WGS) entry which is preliminary data.</text>
</comment>
<dbReference type="Gene3D" id="3.40.50.620">
    <property type="entry name" value="HUPs"/>
    <property type="match status" value="1"/>
</dbReference>
<accession>A0A177FG74</accession>